<gene>
    <name evidence="6" type="ORF">DGYR_LOCUS7930</name>
</gene>
<keyword evidence="4" id="KW-0456">Lyase</keyword>
<dbReference type="HAMAP" id="MF_00434">
    <property type="entry name" value="Pterin_4_alpha"/>
    <property type="match status" value="1"/>
</dbReference>
<dbReference type="GO" id="GO:0006729">
    <property type="term" value="P:tetrahydrobiopterin biosynthetic process"/>
    <property type="evidence" value="ECO:0007669"/>
    <property type="project" value="InterPro"/>
</dbReference>
<dbReference type="Gene3D" id="3.30.1360.20">
    <property type="entry name" value="Transcriptional coactivator/pterin dehydratase"/>
    <property type="match status" value="1"/>
</dbReference>
<dbReference type="AlphaFoldDB" id="A0A7I8VU26"/>
<evidence type="ECO:0000256" key="4">
    <source>
        <dbReference type="ARBA" id="ARBA00023239"/>
    </source>
</evidence>
<dbReference type="OrthoDB" id="277398at2759"/>
<comment type="similarity">
    <text evidence="2">Belongs to the pterin-4-alpha-carbinolamine dehydratase family.</text>
</comment>
<dbReference type="Pfam" id="PF01329">
    <property type="entry name" value="Pterin_4a"/>
    <property type="match status" value="1"/>
</dbReference>
<dbReference type="NCBIfam" id="NF002018">
    <property type="entry name" value="PRK00823.1-3"/>
    <property type="match status" value="1"/>
</dbReference>
<dbReference type="PANTHER" id="PTHR12599:SF0">
    <property type="entry name" value="PTERIN-4-ALPHA-CARBINOLAMINE DEHYDRATASE"/>
    <property type="match status" value="1"/>
</dbReference>
<evidence type="ECO:0000256" key="5">
    <source>
        <dbReference type="ARBA" id="ARBA00030497"/>
    </source>
</evidence>
<dbReference type="PANTHER" id="PTHR12599">
    <property type="entry name" value="PTERIN-4-ALPHA-CARBINOLAMINE DEHYDRATASE"/>
    <property type="match status" value="1"/>
</dbReference>
<dbReference type="NCBIfam" id="NF002020">
    <property type="entry name" value="PRK00823.1-5"/>
    <property type="match status" value="1"/>
</dbReference>
<evidence type="ECO:0000256" key="3">
    <source>
        <dbReference type="ARBA" id="ARBA00013252"/>
    </source>
</evidence>
<evidence type="ECO:0000256" key="2">
    <source>
        <dbReference type="ARBA" id="ARBA00006472"/>
    </source>
</evidence>
<dbReference type="FunFam" id="3.30.1360.20:FF:000001">
    <property type="entry name" value="Pterin-4-alpha-carbinolamine dehydratase 2"/>
    <property type="match status" value="1"/>
</dbReference>
<proteinExistence type="inferred from homology"/>
<dbReference type="EMBL" id="CAJFCJ010000011">
    <property type="protein sequence ID" value="CAD5119738.1"/>
    <property type="molecule type" value="Genomic_DNA"/>
</dbReference>
<evidence type="ECO:0000256" key="1">
    <source>
        <dbReference type="ARBA" id="ARBA00001554"/>
    </source>
</evidence>
<dbReference type="EC" id="4.2.1.96" evidence="3"/>
<dbReference type="InterPro" id="IPR036428">
    <property type="entry name" value="PCD_sf"/>
</dbReference>
<dbReference type="GO" id="GO:0008124">
    <property type="term" value="F:4-alpha-hydroxytetrahydrobiopterin dehydratase activity"/>
    <property type="evidence" value="ECO:0007669"/>
    <property type="project" value="UniProtKB-EC"/>
</dbReference>
<dbReference type="SUPFAM" id="SSF55248">
    <property type="entry name" value="PCD-like"/>
    <property type="match status" value="1"/>
</dbReference>
<evidence type="ECO:0000313" key="7">
    <source>
        <dbReference type="Proteomes" id="UP000549394"/>
    </source>
</evidence>
<accession>A0A7I8VU26</accession>
<protein>
    <recommendedName>
        <fullName evidence="3">4a-hydroxytetrahydrobiopterin dehydratase</fullName>
        <ecNumber evidence="3">4.2.1.96</ecNumber>
    </recommendedName>
    <alternativeName>
        <fullName evidence="5">4-alpha-hydroxy-tetrahydropterin dehydratase</fullName>
    </alternativeName>
</protein>
<sequence>MRIVRSFASCAMRMGRVTPTKLEGSERTQFLDELKSRGWTTVANRDAIYKEFTFENFNEAFGFMARVALKAEVMNHHPEWFNVYNRVQITLSTHDCSGLSVRDVKLAKFIDNLK</sequence>
<comment type="catalytic activity">
    <reaction evidence="1">
        <text>(4aS,6R)-4a-hydroxy-L-erythro-5,6,7,8-tetrahydrobiopterin = (6R)-L-erythro-6,7-dihydrobiopterin + H2O</text>
        <dbReference type="Rhea" id="RHEA:11920"/>
        <dbReference type="ChEBI" id="CHEBI:15377"/>
        <dbReference type="ChEBI" id="CHEBI:15642"/>
        <dbReference type="ChEBI" id="CHEBI:43120"/>
        <dbReference type="EC" id="4.2.1.96"/>
    </reaction>
</comment>
<keyword evidence="7" id="KW-1185">Reference proteome</keyword>
<dbReference type="Proteomes" id="UP000549394">
    <property type="component" value="Unassembled WGS sequence"/>
</dbReference>
<evidence type="ECO:0000313" key="6">
    <source>
        <dbReference type="EMBL" id="CAD5119738.1"/>
    </source>
</evidence>
<dbReference type="CDD" id="cd00914">
    <property type="entry name" value="PCD_DCoH_subfamily_b"/>
    <property type="match status" value="1"/>
</dbReference>
<name>A0A7I8VU26_9ANNE</name>
<dbReference type="InterPro" id="IPR001533">
    <property type="entry name" value="Pterin_deHydtase"/>
</dbReference>
<comment type="caution">
    <text evidence="6">The sequence shown here is derived from an EMBL/GenBank/DDBJ whole genome shotgun (WGS) entry which is preliminary data.</text>
</comment>
<reference evidence="6 7" key="1">
    <citation type="submission" date="2020-08" db="EMBL/GenBank/DDBJ databases">
        <authorList>
            <person name="Hejnol A."/>
        </authorList>
    </citation>
    <scope>NUCLEOTIDE SEQUENCE [LARGE SCALE GENOMIC DNA]</scope>
</reference>
<organism evidence="6 7">
    <name type="scientific">Dimorphilus gyrociliatus</name>
    <dbReference type="NCBI Taxonomy" id="2664684"/>
    <lineage>
        <taxon>Eukaryota</taxon>
        <taxon>Metazoa</taxon>
        <taxon>Spiralia</taxon>
        <taxon>Lophotrochozoa</taxon>
        <taxon>Annelida</taxon>
        <taxon>Polychaeta</taxon>
        <taxon>Polychaeta incertae sedis</taxon>
        <taxon>Dinophilidae</taxon>
        <taxon>Dimorphilus</taxon>
    </lineage>
</organism>